<dbReference type="EMBL" id="PGEM01000059">
    <property type="protein sequence ID" value="PPJ63635.1"/>
    <property type="molecule type" value="Genomic_DNA"/>
</dbReference>
<dbReference type="OrthoDB" id="5672604at2"/>
<reference evidence="4 5" key="1">
    <citation type="submission" date="2018-02" db="EMBL/GenBank/DDBJ databases">
        <title>Discovery of a pederin family compound in a non-symbiotic bloom-forming cyanobacterium.</title>
        <authorList>
            <person name="Kust A."/>
            <person name="Mares J."/>
            <person name="Jokela J."/>
            <person name="Urajova P."/>
            <person name="Hajek J."/>
            <person name="Saurav K."/>
            <person name="Voracova K."/>
            <person name="Fewer D.P."/>
            <person name="Haapaniemi E."/>
            <person name="Permi P."/>
            <person name="Rehakova K."/>
            <person name="Sivonen K."/>
            <person name="Hrouzek P."/>
        </authorList>
    </citation>
    <scope>NUCLEOTIDE SEQUENCE [LARGE SCALE GENOMIC DNA]</scope>
    <source>
        <strain evidence="4 5">CHARLIE-1</strain>
    </source>
</reference>
<accession>A0A2S6CV27</accession>
<dbReference type="RefSeq" id="WP_104387530.1">
    <property type="nucleotide sequence ID" value="NZ_PGEM01000059.1"/>
</dbReference>
<dbReference type="Proteomes" id="UP000239589">
    <property type="component" value="Unassembled WGS sequence"/>
</dbReference>
<dbReference type="GO" id="GO:0016757">
    <property type="term" value="F:glycosyltransferase activity"/>
    <property type="evidence" value="ECO:0007669"/>
    <property type="project" value="UniProtKB-KW"/>
</dbReference>
<comment type="caution">
    <text evidence="4">The sequence shown here is derived from an EMBL/GenBank/DDBJ whole genome shotgun (WGS) entry which is preliminary data.</text>
</comment>
<protein>
    <submittedName>
        <fullName evidence="4">Glycosyltransferase family 8 protein</fullName>
    </submittedName>
</protein>
<dbReference type="Pfam" id="PF01501">
    <property type="entry name" value="Glyco_transf_8"/>
    <property type="match status" value="1"/>
</dbReference>
<dbReference type="PANTHER" id="PTHR13778">
    <property type="entry name" value="GLYCOSYLTRANSFERASE 8 DOMAIN-CONTAINING PROTEIN"/>
    <property type="match status" value="1"/>
</dbReference>
<keyword evidence="1" id="KW-0328">Glycosyltransferase</keyword>
<gene>
    <name evidence="4" type="ORF">CUN59_08995</name>
</gene>
<evidence type="ECO:0000256" key="3">
    <source>
        <dbReference type="ARBA" id="ARBA00022723"/>
    </source>
</evidence>
<dbReference type="InterPro" id="IPR050748">
    <property type="entry name" value="Glycosyltrans_8_dom-fam"/>
</dbReference>
<sequence>MLSTDNEPIIVVCASDDNYAMPLAVTVRSALVNLKSQRKILLFIIDGGIKNHNKQKILQSISIDNCEIKFIPKPDSWLDLMEFDNLEKKHWLSVSGAAFYRLMIAELLPKQFDKAIYLDCDLVVRGNLEELWANDLADNYILAVQTLTIPYVSSPWGLLNYKELGISPDAKYFNSGVLVINLKKWRDNKMTIKAIDYLNNNQEYIRLHDQDVLNALFANQWGELDLRWNFSPYITDIYPSWADSSFSEEVYNLLISEPYIIHYIREKKPWTSRHTPLKDYFFHYLDMTAWSGWRLTIWRRLKLKLIHKFENLMSKITNQGDIFPFFK</sequence>
<dbReference type="PANTHER" id="PTHR13778:SF47">
    <property type="entry name" value="LIPOPOLYSACCHARIDE 1,3-GALACTOSYLTRANSFERASE"/>
    <property type="match status" value="1"/>
</dbReference>
<dbReference type="SUPFAM" id="SSF53448">
    <property type="entry name" value="Nucleotide-diphospho-sugar transferases"/>
    <property type="match status" value="1"/>
</dbReference>
<dbReference type="Gene3D" id="3.90.550.10">
    <property type="entry name" value="Spore Coat Polysaccharide Biosynthesis Protein SpsA, Chain A"/>
    <property type="match status" value="1"/>
</dbReference>
<evidence type="ECO:0000256" key="2">
    <source>
        <dbReference type="ARBA" id="ARBA00022679"/>
    </source>
</evidence>
<evidence type="ECO:0000313" key="5">
    <source>
        <dbReference type="Proteomes" id="UP000239589"/>
    </source>
</evidence>
<keyword evidence="3" id="KW-0479">Metal-binding</keyword>
<dbReference type="AlphaFoldDB" id="A0A2S6CV27"/>
<keyword evidence="2 4" id="KW-0808">Transferase</keyword>
<keyword evidence="5" id="KW-1185">Reference proteome</keyword>
<organism evidence="4 5">
    <name type="scientific">Cuspidothrix issatschenkoi CHARLIE-1</name>
    <dbReference type="NCBI Taxonomy" id="2052836"/>
    <lineage>
        <taxon>Bacteria</taxon>
        <taxon>Bacillati</taxon>
        <taxon>Cyanobacteriota</taxon>
        <taxon>Cyanophyceae</taxon>
        <taxon>Nostocales</taxon>
        <taxon>Aphanizomenonaceae</taxon>
        <taxon>Cuspidothrix</taxon>
    </lineage>
</organism>
<proteinExistence type="predicted"/>
<dbReference type="GO" id="GO:0046872">
    <property type="term" value="F:metal ion binding"/>
    <property type="evidence" value="ECO:0007669"/>
    <property type="project" value="UniProtKB-KW"/>
</dbReference>
<dbReference type="InterPro" id="IPR002495">
    <property type="entry name" value="Glyco_trans_8"/>
</dbReference>
<name>A0A2S6CV27_9CYAN</name>
<evidence type="ECO:0000313" key="4">
    <source>
        <dbReference type="EMBL" id="PPJ63635.1"/>
    </source>
</evidence>
<evidence type="ECO:0000256" key="1">
    <source>
        <dbReference type="ARBA" id="ARBA00022676"/>
    </source>
</evidence>
<dbReference type="InterPro" id="IPR029044">
    <property type="entry name" value="Nucleotide-diphossugar_trans"/>
</dbReference>
<dbReference type="CDD" id="cd04194">
    <property type="entry name" value="GT8_A4GalT_like"/>
    <property type="match status" value="1"/>
</dbReference>